<dbReference type="PANTHER" id="PTHR48152:SF3">
    <property type="entry name" value="DUF946 FAMILY PROTEIN (DUF946)"/>
    <property type="match status" value="1"/>
</dbReference>
<proteinExistence type="predicted"/>
<keyword evidence="3" id="KW-1185">Reference proteome</keyword>
<reference evidence="2" key="1">
    <citation type="submission" date="2022-04" db="EMBL/GenBank/DDBJ databases">
        <title>A functionally conserved STORR gene fusion in Papaver species that diverged 16.8 million years ago.</title>
        <authorList>
            <person name="Catania T."/>
        </authorList>
    </citation>
    <scope>NUCLEOTIDE SEQUENCE</scope>
    <source>
        <strain evidence="2">S-188037</strain>
    </source>
</reference>
<accession>A0AAD4T5F4</accession>
<dbReference type="PANTHER" id="PTHR48152">
    <property type="entry name" value="F1C9.34 PROTEIN"/>
    <property type="match status" value="1"/>
</dbReference>
<dbReference type="Pfam" id="PF06101">
    <property type="entry name" value="Vps62"/>
    <property type="match status" value="1"/>
</dbReference>
<comment type="caution">
    <text evidence="2">The sequence shown here is derived from an EMBL/GenBank/DDBJ whole genome shotgun (WGS) entry which is preliminary data.</text>
</comment>
<sequence length="551" mass="60670">MGNLLSVGETKATPIDTTFNLPSPLPSWPQADINAGGFGSGRINLGGLEVRQIATFNKIWSIQEGGPDNLGASFFEPFPIPNGYFSLGSYCQPNNQPLFGWVLVGKDVGCIKSPSLAIPVDYKLIWNSEKSNLKQDGIGYIWSPVPPEGYNAVGNIVTNSRDKPGLDKIRCVRSDLTDSCEHASIVWGRDGINIYNLRPTSRGPQALGVSVGTFKTETDGTSSPSSSTLSCLKNTYSNLSSCMPNQNQIQALFRTYSPLIYFHPDDPYLPSSVSWYFNNGVLLHGRGNESNPVPIDSNGMNLPQGGSSDGLYWLDLPSDKDSKEKVKRGDLTCSETYLQVKPMFGGTYTDIAIWVFYPFNGPARAKIKFINVNLGRIGEHVGDWEHLTLRISNFSGELHSVYFSEHSKGIWVNSPELEFQDGNKPVAYSSLHGHAFYPKPGLVLQGSGGIGIRNDTAKSKTMMNTGERYEIVSAEYLGTVVEPPWLNYAREWGPKIEYDIARELKSIGRFLPGKLKDAFYRIIKGLPNEVLGQEGPTGPKMKSSWNGDERI</sequence>
<gene>
    <name evidence="2" type="ORF">MKW98_009889</name>
</gene>
<name>A0AAD4T5F4_9MAGN</name>
<evidence type="ECO:0000313" key="2">
    <source>
        <dbReference type="EMBL" id="KAI3937804.1"/>
    </source>
</evidence>
<evidence type="ECO:0008006" key="4">
    <source>
        <dbReference type="Google" id="ProtNLM"/>
    </source>
</evidence>
<evidence type="ECO:0000256" key="1">
    <source>
        <dbReference type="SAM" id="MobiDB-lite"/>
    </source>
</evidence>
<feature type="region of interest" description="Disordered" evidence="1">
    <location>
        <begin position="532"/>
        <end position="551"/>
    </location>
</feature>
<evidence type="ECO:0000313" key="3">
    <source>
        <dbReference type="Proteomes" id="UP001202328"/>
    </source>
</evidence>
<organism evidence="2 3">
    <name type="scientific">Papaver atlanticum</name>
    <dbReference type="NCBI Taxonomy" id="357466"/>
    <lineage>
        <taxon>Eukaryota</taxon>
        <taxon>Viridiplantae</taxon>
        <taxon>Streptophyta</taxon>
        <taxon>Embryophyta</taxon>
        <taxon>Tracheophyta</taxon>
        <taxon>Spermatophyta</taxon>
        <taxon>Magnoliopsida</taxon>
        <taxon>Ranunculales</taxon>
        <taxon>Papaveraceae</taxon>
        <taxon>Papaveroideae</taxon>
        <taxon>Papaver</taxon>
    </lineage>
</organism>
<dbReference type="EMBL" id="JAJJMB010005606">
    <property type="protein sequence ID" value="KAI3937804.1"/>
    <property type="molecule type" value="Genomic_DNA"/>
</dbReference>
<dbReference type="InterPro" id="IPR009291">
    <property type="entry name" value="Vps62"/>
</dbReference>
<dbReference type="AlphaFoldDB" id="A0AAD4T5F4"/>
<dbReference type="Proteomes" id="UP001202328">
    <property type="component" value="Unassembled WGS sequence"/>
</dbReference>
<protein>
    <recommendedName>
        <fullName evidence="4">Vacuolar protein sorting-associated protein 62</fullName>
    </recommendedName>
</protein>